<name>A0A5M8RY16_9BACI</name>
<organism evidence="9 10">
    <name type="scientific">Bacillus swezeyi</name>
    <dbReference type="NCBI Taxonomy" id="1925020"/>
    <lineage>
        <taxon>Bacteria</taxon>
        <taxon>Bacillati</taxon>
        <taxon>Bacillota</taxon>
        <taxon>Bacilli</taxon>
        <taxon>Bacillales</taxon>
        <taxon>Bacillaceae</taxon>
        <taxon>Bacillus</taxon>
    </lineage>
</organism>
<sequence>MKKFALIIIVLLFVSVFAGCAANSDSKTIKIGVSGTDTRIWDFVKKKAEKEGLKLEIVKYSDYVQPNQALASGDIDANAFQTISYFNAFKKERGLDLTPIGTTIIAPMGVYSDKYQSVGDIPDGAKIAVPNEATNMGRALLLLQSAGLLQLKDGFDGNGTLEAIKGNPKNLEITAVAAEQTPRVLPDVAASVINNGIAVDAGLHPVKDSIKLEDETATPYINIIAASTEDRNREDLIKIVELYQADDTAEFIKKEFDGAQLPTFVPLKEIGE</sequence>
<keyword evidence="3" id="KW-0472">Membrane</keyword>
<dbReference type="PROSITE" id="PS51257">
    <property type="entry name" value="PROKAR_LIPOPROTEIN"/>
    <property type="match status" value="1"/>
</dbReference>
<evidence type="ECO:0000313" key="9">
    <source>
        <dbReference type="EMBL" id="KAA6453557.1"/>
    </source>
</evidence>
<dbReference type="AlphaFoldDB" id="A0A5M8RY16"/>
<keyword evidence="5 6" id="KW-0449">Lipoprotein</keyword>
<comment type="similarity">
    <text evidence="6">Belongs to the nlpA lipoprotein family.</text>
</comment>
<dbReference type="GO" id="GO:0016020">
    <property type="term" value="C:membrane"/>
    <property type="evidence" value="ECO:0007669"/>
    <property type="project" value="UniProtKB-SubCell"/>
</dbReference>
<dbReference type="STRING" id="1925020.BTA30_12155"/>
<evidence type="ECO:0000256" key="4">
    <source>
        <dbReference type="ARBA" id="ARBA00023139"/>
    </source>
</evidence>
<evidence type="ECO:0000256" key="3">
    <source>
        <dbReference type="ARBA" id="ARBA00023136"/>
    </source>
</evidence>
<dbReference type="RefSeq" id="WP_148956249.1">
    <property type="nucleotide sequence ID" value="NZ_QSND01000001.1"/>
</dbReference>
<feature type="chain" id="PRO_5038357679" description="Lipoprotein" evidence="8">
    <location>
        <begin position="22"/>
        <end position="272"/>
    </location>
</feature>
<feature type="lipid moiety-binding region" description="S-diacylglycerol cysteine" evidence="7">
    <location>
        <position position="20"/>
    </location>
</feature>
<dbReference type="PANTHER" id="PTHR30429">
    <property type="entry name" value="D-METHIONINE-BINDING LIPOPROTEIN METQ"/>
    <property type="match status" value="1"/>
</dbReference>
<evidence type="ECO:0000256" key="8">
    <source>
        <dbReference type="SAM" id="SignalP"/>
    </source>
</evidence>
<dbReference type="Proteomes" id="UP000324326">
    <property type="component" value="Unassembled WGS sequence"/>
</dbReference>
<comment type="caution">
    <text evidence="9">The sequence shown here is derived from an EMBL/GenBank/DDBJ whole genome shotgun (WGS) entry which is preliminary data.</text>
</comment>
<dbReference type="EMBL" id="QSND01000001">
    <property type="protein sequence ID" value="KAA6453557.1"/>
    <property type="molecule type" value="Genomic_DNA"/>
</dbReference>
<evidence type="ECO:0000256" key="6">
    <source>
        <dbReference type="PIRNR" id="PIRNR002854"/>
    </source>
</evidence>
<evidence type="ECO:0000256" key="1">
    <source>
        <dbReference type="ARBA" id="ARBA00004635"/>
    </source>
</evidence>
<evidence type="ECO:0000313" key="10">
    <source>
        <dbReference type="Proteomes" id="UP000324326"/>
    </source>
</evidence>
<dbReference type="PANTHER" id="PTHR30429:SF3">
    <property type="entry name" value="LIPOPROTEIN"/>
    <property type="match status" value="1"/>
</dbReference>
<accession>A0A5M8RY16</accession>
<evidence type="ECO:0000256" key="5">
    <source>
        <dbReference type="ARBA" id="ARBA00023288"/>
    </source>
</evidence>
<dbReference type="InterPro" id="IPR004872">
    <property type="entry name" value="Lipoprotein_NlpA"/>
</dbReference>
<comment type="subcellular location">
    <subcellularLocation>
        <location evidence="1">Membrane</location>
        <topology evidence="1">Lipid-anchor</topology>
    </subcellularLocation>
</comment>
<dbReference type="PIRSF" id="PIRSF002854">
    <property type="entry name" value="MetQ"/>
    <property type="match status" value="1"/>
</dbReference>
<evidence type="ECO:0000256" key="2">
    <source>
        <dbReference type="ARBA" id="ARBA00022729"/>
    </source>
</evidence>
<evidence type="ECO:0000256" key="7">
    <source>
        <dbReference type="PIRSR" id="PIRSR002854-1"/>
    </source>
</evidence>
<keyword evidence="4" id="KW-0564">Palmitate</keyword>
<feature type="signal peptide" evidence="8">
    <location>
        <begin position="1"/>
        <end position="21"/>
    </location>
</feature>
<proteinExistence type="inferred from homology"/>
<dbReference type="Pfam" id="PF03180">
    <property type="entry name" value="Lipoprotein_9"/>
    <property type="match status" value="1"/>
</dbReference>
<dbReference type="SUPFAM" id="SSF53850">
    <property type="entry name" value="Periplasmic binding protein-like II"/>
    <property type="match status" value="1"/>
</dbReference>
<keyword evidence="2 8" id="KW-0732">Signal</keyword>
<gene>
    <name evidence="9" type="ORF">DX927_05055</name>
</gene>
<reference evidence="9 10" key="1">
    <citation type="submission" date="2018-08" db="EMBL/GenBank/DDBJ databases">
        <title>Bacillus phenotypic plasticity.</title>
        <authorList>
            <person name="Hurtado E."/>
        </authorList>
    </citation>
    <scope>NUCLEOTIDE SEQUENCE [LARGE SCALE GENOMIC DNA]</scope>
    <source>
        <strain evidence="9 10">427</strain>
    </source>
</reference>
<protein>
    <recommendedName>
        <fullName evidence="6">Lipoprotein</fullName>
    </recommendedName>
</protein>
<dbReference type="Gene3D" id="3.40.190.10">
    <property type="entry name" value="Periplasmic binding protein-like II"/>
    <property type="match status" value="2"/>
</dbReference>